<comment type="subcellular location">
    <subcellularLocation>
        <location evidence="1">Cell membrane</location>
        <topology evidence="1">Multi-pass membrane protein</topology>
    </subcellularLocation>
</comment>
<protein>
    <submittedName>
        <fullName evidence="8">Type II secretion protein F</fullName>
    </submittedName>
</protein>
<organism evidence="8 9">
    <name type="scientific">Pseudodesulfovibrio cashew</name>
    <dbReference type="NCBI Taxonomy" id="2678688"/>
    <lineage>
        <taxon>Bacteria</taxon>
        <taxon>Pseudomonadati</taxon>
        <taxon>Thermodesulfobacteriota</taxon>
        <taxon>Desulfovibrionia</taxon>
        <taxon>Desulfovibrionales</taxon>
        <taxon>Desulfovibrionaceae</taxon>
    </lineage>
</organism>
<dbReference type="Pfam" id="PF00482">
    <property type="entry name" value="T2SSF"/>
    <property type="match status" value="1"/>
</dbReference>
<sequence length="324" mass="36156">MHVTILVAIGCTVVIFLLVMSLGSLLRAGKEEANDKVQKRLRRFAMDETEAETLDLLLKHSSMSQVAWFNKILKNLRFAANLERNIKQADTKGSAGVYLLLCAVLGFAGFYGGFMASDKWWVGLILGGLLGYAPVAHVNRLKAKRMDRFQAQLPDALDLMSRALKAGHTFAGSMSMVAEEFDDPIGVEFRTTLEEINFGVDVDRAMGNLQKRVDVDDLKFFIVSVNIQRETGGNLAEIISNIARLVRERFVLFGKVRILSAEGRISALLLSALPFFITGVLFFINREYMSLLWTRELGRSMAWAGIISMAVGIVIMRRMVKIKV</sequence>
<dbReference type="EMBL" id="CP046400">
    <property type="protein sequence ID" value="QGY38854.1"/>
    <property type="molecule type" value="Genomic_DNA"/>
</dbReference>
<evidence type="ECO:0000256" key="1">
    <source>
        <dbReference type="ARBA" id="ARBA00004651"/>
    </source>
</evidence>
<feature type="transmembrane region" description="Helical" evidence="6">
    <location>
        <begin position="297"/>
        <end position="316"/>
    </location>
</feature>
<feature type="transmembrane region" description="Helical" evidence="6">
    <location>
        <begin position="6"/>
        <end position="26"/>
    </location>
</feature>
<feature type="transmembrane region" description="Helical" evidence="6">
    <location>
        <begin position="265"/>
        <end position="285"/>
    </location>
</feature>
<proteinExistence type="predicted"/>
<dbReference type="AlphaFoldDB" id="A0A6I6JMG2"/>
<evidence type="ECO:0000256" key="2">
    <source>
        <dbReference type="ARBA" id="ARBA00022475"/>
    </source>
</evidence>
<feature type="transmembrane region" description="Helical" evidence="6">
    <location>
        <begin position="95"/>
        <end position="114"/>
    </location>
</feature>
<dbReference type="GO" id="GO:0005886">
    <property type="term" value="C:plasma membrane"/>
    <property type="evidence" value="ECO:0007669"/>
    <property type="project" value="UniProtKB-SubCell"/>
</dbReference>
<evidence type="ECO:0000256" key="3">
    <source>
        <dbReference type="ARBA" id="ARBA00022692"/>
    </source>
</evidence>
<evidence type="ECO:0000259" key="7">
    <source>
        <dbReference type="Pfam" id="PF00482"/>
    </source>
</evidence>
<keyword evidence="5 6" id="KW-0472">Membrane</keyword>
<evidence type="ECO:0000256" key="4">
    <source>
        <dbReference type="ARBA" id="ARBA00022989"/>
    </source>
</evidence>
<keyword evidence="3 6" id="KW-0812">Transmembrane</keyword>
<evidence type="ECO:0000313" key="9">
    <source>
        <dbReference type="Proteomes" id="UP000428328"/>
    </source>
</evidence>
<keyword evidence="9" id="KW-1185">Reference proteome</keyword>
<accession>A0A6I6JMG2</accession>
<dbReference type="KEGG" id="psel:GM415_01430"/>
<feature type="domain" description="Type II secretion system protein GspF" evidence="7">
    <location>
        <begin position="157"/>
        <end position="281"/>
    </location>
</feature>
<keyword evidence="4 6" id="KW-1133">Transmembrane helix</keyword>
<dbReference type="RefSeq" id="WP_158946060.1">
    <property type="nucleotide sequence ID" value="NZ_CP046400.1"/>
</dbReference>
<dbReference type="InterPro" id="IPR018076">
    <property type="entry name" value="T2SS_GspF_dom"/>
</dbReference>
<reference evidence="8 9" key="1">
    <citation type="submission" date="2019-11" db="EMBL/GenBank/DDBJ databases">
        <authorList>
            <person name="Zheng R.K."/>
            <person name="Sun C.M."/>
        </authorList>
    </citation>
    <scope>NUCLEOTIDE SEQUENCE [LARGE SCALE GENOMIC DNA]</scope>
    <source>
        <strain evidence="8 9">SRB007</strain>
    </source>
</reference>
<gene>
    <name evidence="8" type="ORF">GM415_01430</name>
</gene>
<dbReference type="PANTHER" id="PTHR35007">
    <property type="entry name" value="INTEGRAL MEMBRANE PROTEIN-RELATED"/>
    <property type="match status" value="1"/>
</dbReference>
<keyword evidence="2" id="KW-1003">Cell membrane</keyword>
<name>A0A6I6JMG2_9BACT</name>
<evidence type="ECO:0000256" key="5">
    <source>
        <dbReference type="ARBA" id="ARBA00023136"/>
    </source>
</evidence>
<evidence type="ECO:0000256" key="6">
    <source>
        <dbReference type="SAM" id="Phobius"/>
    </source>
</evidence>
<dbReference type="PANTHER" id="PTHR35007:SF1">
    <property type="entry name" value="PILUS ASSEMBLY PROTEIN"/>
    <property type="match status" value="1"/>
</dbReference>
<evidence type="ECO:0000313" key="8">
    <source>
        <dbReference type="EMBL" id="QGY38854.1"/>
    </source>
</evidence>
<feature type="transmembrane region" description="Helical" evidence="6">
    <location>
        <begin position="120"/>
        <end position="138"/>
    </location>
</feature>
<dbReference type="Proteomes" id="UP000428328">
    <property type="component" value="Chromosome"/>
</dbReference>